<dbReference type="EMBL" id="DVGA01000033">
    <property type="protein sequence ID" value="HIQ78160.1"/>
    <property type="molecule type" value="Genomic_DNA"/>
</dbReference>
<dbReference type="Gene3D" id="3.40.50.150">
    <property type="entry name" value="Vaccinia Virus protein VP39"/>
    <property type="match status" value="1"/>
</dbReference>
<sequence length="246" mass="27532">MALYDDEEFFNNYAQMPRSAAGLEAAGEWWQFSALLPEDMTGLDVLDVGCGYGWHCKYAVLRGARSVTGIDPSGKMLAEAARRNADERIEYRRCAVEDFDWPAAAFDLVISNLALHYVEDLDGVYAGIFRALRPGGIFAMNIEHPVFTSGVNEDWHRSGSGQILHWPVDNYFYPGARDTLFAGCEVKKQHHTLSQILGGLLRAGFTLTAVEEARPSPEALRTLPEMADEMRRPMMLLVRAEKRKDG</sequence>
<accession>A0A9D0ZD52</accession>
<dbReference type="InterPro" id="IPR050508">
    <property type="entry name" value="Methyltransf_Superfamily"/>
</dbReference>
<name>A0A9D0ZD52_9FIRM</name>
<dbReference type="AlphaFoldDB" id="A0A9D0ZD52"/>
<dbReference type="GO" id="GO:0008757">
    <property type="term" value="F:S-adenosylmethionine-dependent methyltransferase activity"/>
    <property type="evidence" value="ECO:0007669"/>
    <property type="project" value="InterPro"/>
</dbReference>
<keyword evidence="2" id="KW-0808">Transferase</keyword>
<comment type="caution">
    <text evidence="2">The sequence shown here is derived from an EMBL/GenBank/DDBJ whole genome shotgun (WGS) entry which is preliminary data.</text>
</comment>
<dbReference type="PANTHER" id="PTHR42912:SF80">
    <property type="entry name" value="METHYLTRANSFERASE DOMAIN-CONTAINING PROTEIN"/>
    <property type="match status" value="1"/>
</dbReference>
<dbReference type="InterPro" id="IPR013216">
    <property type="entry name" value="Methyltransf_11"/>
</dbReference>
<dbReference type="Proteomes" id="UP000824262">
    <property type="component" value="Unassembled WGS sequence"/>
</dbReference>
<reference evidence="2" key="2">
    <citation type="journal article" date="2021" name="PeerJ">
        <title>Extensive microbial diversity within the chicken gut microbiome revealed by metagenomics and culture.</title>
        <authorList>
            <person name="Gilroy R."/>
            <person name="Ravi A."/>
            <person name="Getino M."/>
            <person name="Pursley I."/>
            <person name="Horton D.L."/>
            <person name="Alikhan N.F."/>
            <person name="Baker D."/>
            <person name="Gharbi K."/>
            <person name="Hall N."/>
            <person name="Watson M."/>
            <person name="Adriaenssens E.M."/>
            <person name="Foster-Nyarko E."/>
            <person name="Jarju S."/>
            <person name="Secka A."/>
            <person name="Antonio M."/>
            <person name="Oren A."/>
            <person name="Chaudhuri R.R."/>
            <person name="La Ragione R."/>
            <person name="Hildebrand F."/>
            <person name="Pallen M.J."/>
        </authorList>
    </citation>
    <scope>NUCLEOTIDE SEQUENCE</scope>
    <source>
        <strain evidence="2">ChiBcolR7-354</strain>
    </source>
</reference>
<dbReference type="GO" id="GO:0032259">
    <property type="term" value="P:methylation"/>
    <property type="evidence" value="ECO:0007669"/>
    <property type="project" value="UniProtKB-KW"/>
</dbReference>
<dbReference type="Pfam" id="PF08241">
    <property type="entry name" value="Methyltransf_11"/>
    <property type="match status" value="1"/>
</dbReference>
<organism evidence="2 3">
    <name type="scientific">Candidatus Scatomorpha intestinavium</name>
    <dbReference type="NCBI Taxonomy" id="2840922"/>
    <lineage>
        <taxon>Bacteria</taxon>
        <taxon>Bacillati</taxon>
        <taxon>Bacillota</taxon>
        <taxon>Clostridia</taxon>
        <taxon>Eubacteriales</taxon>
        <taxon>Candidatus Scatomorpha</taxon>
    </lineage>
</organism>
<keyword evidence="2" id="KW-0489">Methyltransferase</keyword>
<reference evidence="2" key="1">
    <citation type="submission" date="2020-10" db="EMBL/GenBank/DDBJ databases">
        <authorList>
            <person name="Gilroy R."/>
        </authorList>
    </citation>
    <scope>NUCLEOTIDE SEQUENCE</scope>
    <source>
        <strain evidence="2">ChiBcolR7-354</strain>
    </source>
</reference>
<gene>
    <name evidence="2" type="ORF">IAB77_02750</name>
</gene>
<evidence type="ECO:0000259" key="1">
    <source>
        <dbReference type="Pfam" id="PF08241"/>
    </source>
</evidence>
<evidence type="ECO:0000313" key="3">
    <source>
        <dbReference type="Proteomes" id="UP000824262"/>
    </source>
</evidence>
<dbReference type="SUPFAM" id="SSF53335">
    <property type="entry name" value="S-adenosyl-L-methionine-dependent methyltransferases"/>
    <property type="match status" value="1"/>
</dbReference>
<dbReference type="CDD" id="cd02440">
    <property type="entry name" value="AdoMet_MTases"/>
    <property type="match status" value="1"/>
</dbReference>
<feature type="domain" description="Methyltransferase type 11" evidence="1">
    <location>
        <begin position="46"/>
        <end position="139"/>
    </location>
</feature>
<protein>
    <submittedName>
        <fullName evidence="2">Class I SAM-dependent methyltransferase</fullName>
    </submittedName>
</protein>
<proteinExistence type="predicted"/>
<evidence type="ECO:0000313" key="2">
    <source>
        <dbReference type="EMBL" id="HIQ78160.1"/>
    </source>
</evidence>
<dbReference type="PANTHER" id="PTHR42912">
    <property type="entry name" value="METHYLTRANSFERASE"/>
    <property type="match status" value="1"/>
</dbReference>
<dbReference type="InterPro" id="IPR029063">
    <property type="entry name" value="SAM-dependent_MTases_sf"/>
</dbReference>